<dbReference type="GO" id="GO:0005829">
    <property type="term" value="C:cytosol"/>
    <property type="evidence" value="ECO:0007669"/>
    <property type="project" value="GOC"/>
</dbReference>
<dbReference type="OrthoDB" id="10258141at2759"/>
<feature type="compositionally biased region" description="Low complexity" evidence="7">
    <location>
        <begin position="329"/>
        <end position="341"/>
    </location>
</feature>
<feature type="compositionally biased region" description="Polar residues" evidence="7">
    <location>
        <begin position="352"/>
        <end position="373"/>
    </location>
</feature>
<dbReference type="PANTHER" id="PTHR11099">
    <property type="entry name" value="VACUOLAR SORTING PROTEIN 35"/>
    <property type="match status" value="1"/>
</dbReference>
<dbReference type="PIRSF" id="PIRSF009375">
    <property type="entry name" value="Retromer_Vps35"/>
    <property type="match status" value="1"/>
</dbReference>
<dbReference type="STRING" id="101127.A0A1X2GUG0"/>
<feature type="region of interest" description="Disordered" evidence="7">
    <location>
        <begin position="320"/>
        <end position="393"/>
    </location>
</feature>
<comment type="caution">
    <text evidence="8">The sequence shown here is derived from an EMBL/GenBank/DDBJ whole genome shotgun (WGS) entry which is preliminary data.</text>
</comment>
<accession>A0A1X2GUG0</accession>
<evidence type="ECO:0000256" key="1">
    <source>
        <dbReference type="ARBA" id="ARBA00004170"/>
    </source>
</evidence>
<evidence type="ECO:0000256" key="3">
    <source>
        <dbReference type="ARBA" id="ARBA00022448"/>
    </source>
</evidence>
<feature type="compositionally biased region" description="Low complexity" evidence="7">
    <location>
        <begin position="799"/>
        <end position="808"/>
    </location>
</feature>
<evidence type="ECO:0000256" key="2">
    <source>
        <dbReference type="ARBA" id="ARBA00006536"/>
    </source>
</evidence>
<keyword evidence="3 6" id="KW-0813">Transport</keyword>
<evidence type="ECO:0000256" key="7">
    <source>
        <dbReference type="SAM" id="MobiDB-lite"/>
    </source>
</evidence>
<keyword evidence="4 6" id="KW-0653">Protein transport</keyword>
<dbReference type="InterPro" id="IPR042491">
    <property type="entry name" value="Vps35_C"/>
</dbReference>
<comment type="similarity">
    <text evidence="2 6">Belongs to the VPS35 family.</text>
</comment>
<evidence type="ECO:0000256" key="5">
    <source>
        <dbReference type="ARBA" id="ARBA00023136"/>
    </source>
</evidence>
<protein>
    <recommendedName>
        <fullName evidence="6">Vacuolar protein sorting-associated protein 35</fullName>
    </recommendedName>
</protein>
<dbReference type="AlphaFoldDB" id="A0A1X2GUG0"/>
<proteinExistence type="inferred from homology"/>
<dbReference type="GO" id="GO:0042147">
    <property type="term" value="P:retrograde transport, endosome to Golgi"/>
    <property type="evidence" value="ECO:0007669"/>
    <property type="project" value="InterPro"/>
</dbReference>
<dbReference type="GO" id="GO:0006886">
    <property type="term" value="P:intracellular protein transport"/>
    <property type="evidence" value="ECO:0007669"/>
    <property type="project" value="TreeGrafter"/>
</dbReference>
<comment type="function">
    <text evidence="6">Plays a role in vesicular protein sorting.</text>
</comment>
<dbReference type="Gene3D" id="1.25.40.660">
    <property type="entry name" value="Vacuolar protein sorting-associated protein 35, helical subcomplex Vps35-C"/>
    <property type="match status" value="1"/>
</dbReference>
<dbReference type="EMBL" id="MCGT01000003">
    <property type="protein sequence ID" value="ORX61609.1"/>
    <property type="molecule type" value="Genomic_DNA"/>
</dbReference>
<dbReference type="InterPro" id="IPR005378">
    <property type="entry name" value="Vps35"/>
</dbReference>
<dbReference type="GO" id="GO:0030906">
    <property type="term" value="C:retromer, cargo-selective complex"/>
    <property type="evidence" value="ECO:0007669"/>
    <property type="project" value="InterPro"/>
</dbReference>
<keyword evidence="5" id="KW-0472">Membrane</keyword>
<comment type="subcellular location">
    <subcellularLocation>
        <location evidence="1">Membrane</location>
        <topology evidence="1">Peripheral membrane protein</topology>
    </subcellularLocation>
</comment>
<dbReference type="Pfam" id="PF03635">
    <property type="entry name" value="Vps35"/>
    <property type="match status" value="1"/>
</dbReference>
<evidence type="ECO:0000313" key="8">
    <source>
        <dbReference type="EMBL" id="ORX61609.1"/>
    </source>
</evidence>
<sequence length="959" mass="109501">MNYTSQPVTPRSDNQRILLDEALNAVTLYGRYMRGAINHDKLLEVLKYSGMFLTEMRTSVLSPKSYYELYMMTFDLLQRLLVYFEDIHQSEQQHLASLYEMVQGAGNVIPRMYLMITVGVAFMKQPDAPVPDIMDDMLEMIRAVQHPMRGLFLRYYLGAMTKDDLPTSLDASHRSRNNIQTSIRFTLTNFIEMNKLWIRLQHYGHSRDREKRLVERNELRILIGANIERLSQLENLSLPIYQADVLPGLMDEIINCKDVLAQEYLMDVCLQVFPDDFHLRTLDHLFATTAKLHPRTNIKQIILALIKRLTVFAQGEVEQEEEALHQQEQELSLPSASASSERSTKTPESTHTRTTQIAPGSTANDVTKSNNKVTEPEPTSDKPALTGTHESDVEDQCKATEISSLDEPAVVHGIPENVALFDVFWEQITQLVEARPELQIQDIVELLTALTGLCLTCYPERLTYIDQIFAFCHTQCQRLAHAKDLQDKATQQHLLQLLSLPMESYPTMLTFLQLEQYVPLLEQQTYAMRYRLAVTLVTTCVSQSSYFSTPDQVNALLDRCQTLLHPQADIAQVDDLPASVADGLHLVAKLIPLFYSTDNDTQFLLLSAAKRHLGTEGDHIRYTYPTLFFSALQLARRYQKVTDQDSSWEKKITTLYRFIHQCVNLVCDSCPGMTGHCLRLYMLAGQSAQEAAFEDLAYDFYVQALGVYQETISNSNDQYQALLSIIGSLHQSVGLGNDNYQWTWLITKVTLLGSKLLKKPDQCRAVMFASRLWYQFAQRDLSNLQQDEDSTTGADDLSQQDGDGNSESGDSESDDEKSAEQETQHAPPTPRQYLRIRECLQRALRTASSCMNLLTSVELLLEILNLALFYFDHDHDLLPAAMINEIIFTTRTTLDQVDKNDHYPFTSNASSLLPFTNDMPVSTILHSLERQFNKTCKDIQHYQEAVDDDDHRYKQIHLI</sequence>
<name>A0A1X2GUG0_9FUNG</name>
<evidence type="ECO:0000313" key="9">
    <source>
        <dbReference type="Proteomes" id="UP000242146"/>
    </source>
</evidence>
<evidence type="ECO:0000256" key="6">
    <source>
        <dbReference type="PIRNR" id="PIRNR009375"/>
    </source>
</evidence>
<feature type="compositionally biased region" description="Basic and acidic residues" evidence="7">
    <location>
        <begin position="342"/>
        <end position="351"/>
    </location>
</feature>
<evidence type="ECO:0000256" key="4">
    <source>
        <dbReference type="ARBA" id="ARBA00022927"/>
    </source>
</evidence>
<dbReference type="Proteomes" id="UP000242146">
    <property type="component" value="Unassembled WGS sequence"/>
</dbReference>
<organism evidence="8 9">
    <name type="scientific">Hesseltinella vesiculosa</name>
    <dbReference type="NCBI Taxonomy" id="101127"/>
    <lineage>
        <taxon>Eukaryota</taxon>
        <taxon>Fungi</taxon>
        <taxon>Fungi incertae sedis</taxon>
        <taxon>Mucoromycota</taxon>
        <taxon>Mucoromycotina</taxon>
        <taxon>Mucoromycetes</taxon>
        <taxon>Mucorales</taxon>
        <taxon>Cunninghamellaceae</taxon>
        <taxon>Hesseltinella</taxon>
    </lineage>
</organism>
<keyword evidence="9" id="KW-1185">Reference proteome</keyword>
<dbReference type="PANTHER" id="PTHR11099:SF0">
    <property type="entry name" value="VACUOLAR PROTEIN SORTING-ASSOCIATED PROTEIN 35"/>
    <property type="match status" value="1"/>
</dbReference>
<dbReference type="GO" id="GO:0005770">
    <property type="term" value="C:late endosome"/>
    <property type="evidence" value="ECO:0007669"/>
    <property type="project" value="TreeGrafter"/>
</dbReference>
<feature type="region of interest" description="Disordered" evidence="7">
    <location>
        <begin position="785"/>
        <end position="832"/>
    </location>
</feature>
<gene>
    <name evidence="8" type="ORF">DM01DRAFT_1316406</name>
</gene>
<reference evidence="8 9" key="1">
    <citation type="submission" date="2016-07" db="EMBL/GenBank/DDBJ databases">
        <title>Pervasive Adenine N6-methylation of Active Genes in Fungi.</title>
        <authorList>
            <consortium name="DOE Joint Genome Institute"/>
            <person name="Mondo S.J."/>
            <person name="Dannebaum R.O."/>
            <person name="Kuo R.C."/>
            <person name="Labutti K."/>
            <person name="Haridas S."/>
            <person name="Kuo A."/>
            <person name="Salamov A."/>
            <person name="Ahrendt S.R."/>
            <person name="Lipzen A."/>
            <person name="Sullivan W."/>
            <person name="Andreopoulos W.B."/>
            <person name="Clum A."/>
            <person name="Lindquist E."/>
            <person name="Daum C."/>
            <person name="Ramamoorthy G.K."/>
            <person name="Gryganskyi A."/>
            <person name="Culley D."/>
            <person name="Magnuson J.K."/>
            <person name="James T.Y."/>
            <person name="O'Malley M.A."/>
            <person name="Stajich J.E."/>
            <person name="Spatafora J.W."/>
            <person name="Visel A."/>
            <person name="Grigoriev I.V."/>
        </authorList>
    </citation>
    <scope>NUCLEOTIDE SEQUENCE [LARGE SCALE GENOMIC DNA]</scope>
    <source>
        <strain evidence="8 9">NRRL 3301</strain>
    </source>
</reference>